<organism evidence="10">
    <name type="scientific">hydrothermal vent metagenome</name>
    <dbReference type="NCBI Taxonomy" id="652676"/>
    <lineage>
        <taxon>unclassified sequences</taxon>
        <taxon>metagenomes</taxon>
        <taxon>ecological metagenomes</taxon>
    </lineage>
</organism>
<evidence type="ECO:0000256" key="8">
    <source>
        <dbReference type="SAM" id="Phobius"/>
    </source>
</evidence>
<keyword evidence="4" id="KW-1003">Cell membrane</keyword>
<sequence>MITLLGIVAGFGLIISAMLYGGSPADFINLQSVLIVLGGTVAITIVSFSLKELRQIPGALWRLMVYTPHDPQEIGVTMIQIAEKARSGGMVSLEKVSKSFENEPFLQKGLELTADGVKVDEIENILKQEIYSTVSIQSKSVDLLRRSAEVAPAMGLIGTLVGLVQMLGNLSDPSTIGPAMAVALLTTFYGAILAHMVLIPLSTKAERNSHNESTLNLLYLTGLLSIGREENPRRLEMQLNAMLPQKNRISYYD</sequence>
<dbReference type="Pfam" id="PF01618">
    <property type="entry name" value="MotA_ExbB"/>
    <property type="match status" value="1"/>
</dbReference>
<dbReference type="AlphaFoldDB" id="A0A3B0R7W2"/>
<comment type="subcellular location">
    <subcellularLocation>
        <location evidence="1">Cell membrane</location>
        <topology evidence="1">Multi-pass membrane protein</topology>
    </subcellularLocation>
</comment>
<keyword evidence="10" id="KW-0969">Cilium</keyword>
<evidence type="ECO:0000256" key="4">
    <source>
        <dbReference type="ARBA" id="ARBA00022475"/>
    </source>
</evidence>
<accession>A0A3B0R7W2</accession>
<dbReference type="InterPro" id="IPR002898">
    <property type="entry name" value="MotA_ExbB_proton_chnl"/>
</dbReference>
<keyword evidence="10" id="KW-0966">Cell projection</keyword>
<keyword evidence="10" id="KW-0282">Flagellum</keyword>
<keyword evidence="7 8" id="KW-0472">Membrane</keyword>
<protein>
    <submittedName>
        <fullName evidence="10">Flagellar motor rotation protein MotA</fullName>
    </submittedName>
</protein>
<dbReference type="GO" id="GO:0005886">
    <property type="term" value="C:plasma membrane"/>
    <property type="evidence" value="ECO:0007669"/>
    <property type="project" value="UniProtKB-SubCell"/>
</dbReference>
<keyword evidence="6 8" id="KW-1133">Transmembrane helix</keyword>
<reference evidence="10" key="1">
    <citation type="submission" date="2018-06" db="EMBL/GenBank/DDBJ databases">
        <authorList>
            <person name="Zhirakovskaya E."/>
        </authorList>
    </citation>
    <scope>NUCLEOTIDE SEQUENCE</scope>
</reference>
<dbReference type="GO" id="GO:0006935">
    <property type="term" value="P:chemotaxis"/>
    <property type="evidence" value="ECO:0007669"/>
    <property type="project" value="InterPro"/>
</dbReference>
<evidence type="ECO:0000256" key="2">
    <source>
        <dbReference type="ARBA" id="ARBA00008038"/>
    </source>
</evidence>
<evidence type="ECO:0000313" key="10">
    <source>
        <dbReference type="EMBL" id="VAV87567.1"/>
    </source>
</evidence>
<dbReference type="PANTHER" id="PTHR30433">
    <property type="entry name" value="CHEMOTAXIS PROTEIN MOTA"/>
    <property type="match status" value="1"/>
</dbReference>
<dbReference type="PANTHER" id="PTHR30433:SF2">
    <property type="entry name" value="MOTILITY PROTEIN A"/>
    <property type="match status" value="1"/>
</dbReference>
<evidence type="ECO:0000256" key="6">
    <source>
        <dbReference type="ARBA" id="ARBA00022989"/>
    </source>
</evidence>
<dbReference type="GO" id="GO:0071978">
    <property type="term" value="P:bacterial-type flagellum-dependent swarming motility"/>
    <property type="evidence" value="ECO:0007669"/>
    <property type="project" value="InterPro"/>
</dbReference>
<evidence type="ECO:0000256" key="1">
    <source>
        <dbReference type="ARBA" id="ARBA00004651"/>
    </source>
</evidence>
<feature type="transmembrane region" description="Helical" evidence="8">
    <location>
        <begin position="148"/>
        <end position="167"/>
    </location>
</feature>
<keyword evidence="3" id="KW-0813">Transport</keyword>
<proteinExistence type="inferred from homology"/>
<evidence type="ECO:0000259" key="9">
    <source>
        <dbReference type="Pfam" id="PF01618"/>
    </source>
</evidence>
<dbReference type="InterPro" id="IPR047055">
    <property type="entry name" value="MotA-like"/>
</dbReference>
<dbReference type="EMBL" id="UOED01000027">
    <property type="protein sequence ID" value="VAV87567.1"/>
    <property type="molecule type" value="Genomic_DNA"/>
</dbReference>
<gene>
    <name evidence="10" type="ORF">MNBD_ALPHA02-570</name>
</gene>
<name>A0A3B0R7W2_9ZZZZ</name>
<keyword evidence="5 8" id="KW-0812">Transmembrane</keyword>
<evidence type="ECO:0000256" key="7">
    <source>
        <dbReference type="ARBA" id="ARBA00023136"/>
    </source>
</evidence>
<feature type="transmembrane region" description="Helical" evidence="8">
    <location>
        <begin position="179"/>
        <end position="201"/>
    </location>
</feature>
<dbReference type="PROSITE" id="PS01307">
    <property type="entry name" value="MOTA"/>
    <property type="match status" value="1"/>
</dbReference>
<comment type="similarity">
    <text evidence="2">Belongs to the MotA family.</text>
</comment>
<feature type="transmembrane region" description="Helical" evidence="8">
    <location>
        <begin position="31"/>
        <end position="50"/>
    </location>
</feature>
<evidence type="ECO:0000256" key="3">
    <source>
        <dbReference type="ARBA" id="ARBA00022448"/>
    </source>
</evidence>
<feature type="domain" description="MotA/TolQ/ExbB proton channel" evidence="9">
    <location>
        <begin position="102"/>
        <end position="213"/>
    </location>
</feature>
<dbReference type="InterPro" id="IPR000540">
    <property type="entry name" value="Flag_MotA_CS"/>
</dbReference>
<evidence type="ECO:0000256" key="5">
    <source>
        <dbReference type="ARBA" id="ARBA00022692"/>
    </source>
</evidence>